<dbReference type="HOGENOM" id="CLU_2904864_0_0_1"/>
<dbReference type="EMBL" id="KN824828">
    <property type="protein sequence ID" value="KIL00702.1"/>
    <property type="molecule type" value="Genomic_DNA"/>
</dbReference>
<dbReference type="Proteomes" id="UP000054538">
    <property type="component" value="Unassembled WGS sequence"/>
</dbReference>
<sequence>MAARRTHISHLLMRISHTARSRGVAAMISSHFITLPPYDVDTCDHLSTRRHSAASTRQRLAN</sequence>
<name>A0A0D0E6M0_9AGAM</name>
<dbReference type="AlphaFoldDB" id="A0A0D0E6M0"/>
<keyword evidence="2" id="KW-1185">Reference proteome</keyword>
<evidence type="ECO:0000313" key="2">
    <source>
        <dbReference type="Proteomes" id="UP000054538"/>
    </source>
</evidence>
<dbReference type="InParanoid" id="A0A0D0E6M0"/>
<protein>
    <submittedName>
        <fullName evidence="1">Unplaced genomic scaffold scaffold_6, whole genome shotgun sequence</fullName>
    </submittedName>
</protein>
<proteinExistence type="predicted"/>
<accession>A0A0D0E6M0</accession>
<reference evidence="1 2" key="1">
    <citation type="submission" date="2014-04" db="EMBL/GenBank/DDBJ databases">
        <authorList>
            <consortium name="DOE Joint Genome Institute"/>
            <person name="Kuo A."/>
            <person name="Kohler A."/>
            <person name="Jargeat P."/>
            <person name="Nagy L.G."/>
            <person name="Floudas D."/>
            <person name="Copeland A."/>
            <person name="Barry K.W."/>
            <person name="Cichocki N."/>
            <person name="Veneault-Fourrey C."/>
            <person name="LaButti K."/>
            <person name="Lindquist E.A."/>
            <person name="Lipzen A."/>
            <person name="Lundell T."/>
            <person name="Morin E."/>
            <person name="Murat C."/>
            <person name="Sun H."/>
            <person name="Tunlid A."/>
            <person name="Henrissat B."/>
            <person name="Grigoriev I.V."/>
            <person name="Hibbett D.S."/>
            <person name="Martin F."/>
            <person name="Nordberg H.P."/>
            <person name="Cantor M.N."/>
            <person name="Hua S.X."/>
        </authorList>
    </citation>
    <scope>NUCLEOTIDE SEQUENCE [LARGE SCALE GENOMIC DNA]</scope>
    <source>
        <strain evidence="1 2">Ve08.2h10</strain>
    </source>
</reference>
<reference evidence="2" key="2">
    <citation type="submission" date="2015-01" db="EMBL/GenBank/DDBJ databases">
        <title>Evolutionary Origins and Diversification of the Mycorrhizal Mutualists.</title>
        <authorList>
            <consortium name="DOE Joint Genome Institute"/>
            <consortium name="Mycorrhizal Genomics Consortium"/>
            <person name="Kohler A."/>
            <person name="Kuo A."/>
            <person name="Nagy L.G."/>
            <person name="Floudas D."/>
            <person name="Copeland A."/>
            <person name="Barry K.W."/>
            <person name="Cichocki N."/>
            <person name="Veneault-Fourrey C."/>
            <person name="LaButti K."/>
            <person name="Lindquist E.A."/>
            <person name="Lipzen A."/>
            <person name="Lundell T."/>
            <person name="Morin E."/>
            <person name="Murat C."/>
            <person name="Riley R."/>
            <person name="Ohm R."/>
            <person name="Sun H."/>
            <person name="Tunlid A."/>
            <person name="Henrissat B."/>
            <person name="Grigoriev I.V."/>
            <person name="Hibbett D.S."/>
            <person name="Martin F."/>
        </authorList>
    </citation>
    <scope>NUCLEOTIDE SEQUENCE [LARGE SCALE GENOMIC DNA]</scope>
    <source>
        <strain evidence="2">Ve08.2h10</strain>
    </source>
</reference>
<evidence type="ECO:0000313" key="1">
    <source>
        <dbReference type="EMBL" id="KIL00702.1"/>
    </source>
</evidence>
<organism evidence="1 2">
    <name type="scientific">Paxillus rubicundulus Ve08.2h10</name>
    <dbReference type="NCBI Taxonomy" id="930991"/>
    <lineage>
        <taxon>Eukaryota</taxon>
        <taxon>Fungi</taxon>
        <taxon>Dikarya</taxon>
        <taxon>Basidiomycota</taxon>
        <taxon>Agaricomycotina</taxon>
        <taxon>Agaricomycetes</taxon>
        <taxon>Agaricomycetidae</taxon>
        <taxon>Boletales</taxon>
        <taxon>Paxilineae</taxon>
        <taxon>Paxillaceae</taxon>
        <taxon>Paxillus</taxon>
    </lineage>
</organism>
<gene>
    <name evidence="1" type="ORF">PAXRUDRAFT_821389</name>
</gene>